<feature type="transmembrane region" description="Helical" evidence="6">
    <location>
        <begin position="193"/>
        <end position="211"/>
    </location>
</feature>
<evidence type="ECO:0000256" key="4">
    <source>
        <dbReference type="ARBA" id="ARBA00022989"/>
    </source>
</evidence>
<evidence type="ECO:0000256" key="2">
    <source>
        <dbReference type="ARBA" id="ARBA00022475"/>
    </source>
</evidence>
<feature type="domain" description="EamA" evidence="7">
    <location>
        <begin position="163"/>
        <end position="296"/>
    </location>
</feature>
<dbReference type="OrthoDB" id="9806889at2"/>
<dbReference type="Proteomes" id="UP000246132">
    <property type="component" value="Unassembled WGS sequence"/>
</dbReference>
<evidence type="ECO:0000256" key="1">
    <source>
        <dbReference type="ARBA" id="ARBA00004651"/>
    </source>
</evidence>
<evidence type="ECO:0000313" key="8">
    <source>
        <dbReference type="EMBL" id="RKF06160.1"/>
    </source>
</evidence>
<feature type="transmembrane region" description="Helical" evidence="6">
    <location>
        <begin position="256"/>
        <end position="275"/>
    </location>
</feature>
<accession>A0A3A8AES1</accession>
<dbReference type="GO" id="GO:0005886">
    <property type="term" value="C:plasma membrane"/>
    <property type="evidence" value="ECO:0007669"/>
    <property type="project" value="UniProtKB-SubCell"/>
</dbReference>
<dbReference type="RefSeq" id="WP_109767527.1">
    <property type="nucleotide sequence ID" value="NZ_JASHJV010000002.1"/>
</dbReference>
<dbReference type="AlphaFoldDB" id="A0A3A8AES1"/>
<dbReference type="EMBL" id="QFWV02000008">
    <property type="protein sequence ID" value="RKF06160.1"/>
    <property type="molecule type" value="Genomic_DNA"/>
</dbReference>
<feature type="domain" description="EamA" evidence="7">
    <location>
        <begin position="14"/>
        <end position="147"/>
    </location>
</feature>
<evidence type="ECO:0000256" key="5">
    <source>
        <dbReference type="ARBA" id="ARBA00023136"/>
    </source>
</evidence>
<comment type="caution">
    <text evidence="8">The sequence shown here is derived from an EMBL/GenBank/DDBJ whole genome shotgun (WGS) entry which is preliminary data.</text>
</comment>
<name>A0A3A8AES1_9HYPH</name>
<evidence type="ECO:0000256" key="6">
    <source>
        <dbReference type="SAM" id="Phobius"/>
    </source>
</evidence>
<feature type="transmembrane region" description="Helical" evidence="6">
    <location>
        <begin position="160"/>
        <end position="181"/>
    </location>
</feature>
<keyword evidence="9" id="KW-1185">Reference proteome</keyword>
<dbReference type="InterPro" id="IPR050638">
    <property type="entry name" value="AA-Vitamin_Transporters"/>
</dbReference>
<feature type="transmembrane region" description="Helical" evidence="6">
    <location>
        <begin position="223"/>
        <end position="244"/>
    </location>
</feature>
<dbReference type="PANTHER" id="PTHR32322:SF18">
    <property type="entry name" value="S-ADENOSYLMETHIONINE_S-ADENOSYLHOMOCYSTEINE TRANSPORTER"/>
    <property type="match status" value="1"/>
</dbReference>
<organism evidence="8 9">
    <name type="scientific">Oceaniradius stylonematis</name>
    <dbReference type="NCBI Taxonomy" id="2184161"/>
    <lineage>
        <taxon>Bacteria</taxon>
        <taxon>Pseudomonadati</taxon>
        <taxon>Pseudomonadota</taxon>
        <taxon>Alphaproteobacteria</taxon>
        <taxon>Hyphomicrobiales</taxon>
        <taxon>Ahrensiaceae</taxon>
        <taxon>Oceaniradius</taxon>
    </lineage>
</organism>
<dbReference type="SUPFAM" id="SSF103481">
    <property type="entry name" value="Multidrug resistance efflux transporter EmrE"/>
    <property type="match status" value="2"/>
</dbReference>
<protein>
    <submittedName>
        <fullName evidence="8">DMT family transporter</fullName>
    </submittedName>
</protein>
<proteinExistence type="predicted"/>
<evidence type="ECO:0000259" key="7">
    <source>
        <dbReference type="Pfam" id="PF00892"/>
    </source>
</evidence>
<dbReference type="InterPro" id="IPR037185">
    <property type="entry name" value="EmrE-like"/>
</dbReference>
<sequence>MPAQDAPTAQVNRLAYLLLVMTTIFWGGNAVAGKLAVGHISPMILTSVRWMMAFTILLVIAGPQFWADRQKIVRHLPLLFIYGATGFAGFNVALYSALNHTSAINVAIWQAGIPMFIFLLNFAVFRTRVTPAQIVGFLLSLIGIAFVASNGSLDQLVGLVINRGDAFMALACLLYAGYSVALRYKPDLHWKSMMLAMAFSAMVVSWPFAFLEWRSPAGIVPDMQGWLVAIYTAVFPAIFAQVFFMRGVEMIGSNRAGLFVNLVPVIGTVMAVLILGEVFGVHHAIAMVLVIGGIWLAERKPAGQG</sequence>
<feature type="transmembrane region" description="Helical" evidence="6">
    <location>
        <begin position="132"/>
        <end position="148"/>
    </location>
</feature>
<keyword evidence="2" id="KW-1003">Cell membrane</keyword>
<gene>
    <name evidence="8" type="ORF">DEM25_015725</name>
</gene>
<feature type="transmembrane region" description="Helical" evidence="6">
    <location>
        <begin position="14"/>
        <end position="36"/>
    </location>
</feature>
<feature type="transmembrane region" description="Helical" evidence="6">
    <location>
        <begin position="79"/>
        <end position="98"/>
    </location>
</feature>
<dbReference type="PANTHER" id="PTHR32322">
    <property type="entry name" value="INNER MEMBRANE TRANSPORTER"/>
    <property type="match status" value="1"/>
</dbReference>
<feature type="transmembrane region" description="Helical" evidence="6">
    <location>
        <begin position="281"/>
        <end position="297"/>
    </location>
</feature>
<comment type="subcellular location">
    <subcellularLocation>
        <location evidence="1">Cell membrane</location>
        <topology evidence="1">Multi-pass membrane protein</topology>
    </subcellularLocation>
</comment>
<feature type="transmembrane region" description="Helical" evidence="6">
    <location>
        <begin position="104"/>
        <end position="125"/>
    </location>
</feature>
<feature type="transmembrane region" description="Helical" evidence="6">
    <location>
        <begin position="48"/>
        <end position="67"/>
    </location>
</feature>
<evidence type="ECO:0000256" key="3">
    <source>
        <dbReference type="ARBA" id="ARBA00022692"/>
    </source>
</evidence>
<keyword evidence="3 6" id="KW-0812">Transmembrane</keyword>
<dbReference type="InterPro" id="IPR000620">
    <property type="entry name" value="EamA_dom"/>
</dbReference>
<reference evidence="8 9" key="1">
    <citation type="journal article" date="2018" name="Int. J. Syst. Bacteriol.">
        <title>Oceaniradius stylonemae gen. nov., sp. nov., isolated from a red alga, Stylonema cornu-cervi.</title>
        <authorList>
            <person name="Jeong S."/>
        </authorList>
    </citation>
    <scope>NUCLEOTIDE SEQUENCE [LARGE SCALE GENOMIC DNA]</scope>
    <source>
        <strain evidence="8 9">StC1</strain>
    </source>
</reference>
<keyword evidence="4 6" id="KW-1133">Transmembrane helix</keyword>
<dbReference type="Pfam" id="PF00892">
    <property type="entry name" value="EamA"/>
    <property type="match status" value="2"/>
</dbReference>
<keyword evidence="5 6" id="KW-0472">Membrane</keyword>
<evidence type="ECO:0000313" key="9">
    <source>
        <dbReference type="Proteomes" id="UP000246132"/>
    </source>
</evidence>